<protein>
    <submittedName>
        <fullName evidence="1">Uncharacterized protein</fullName>
    </submittedName>
</protein>
<evidence type="ECO:0000313" key="2">
    <source>
        <dbReference type="Proteomes" id="UP001529510"/>
    </source>
</evidence>
<dbReference type="EMBL" id="JAMKFB020000020">
    <property type="protein sequence ID" value="KAL0164522.1"/>
    <property type="molecule type" value="Genomic_DNA"/>
</dbReference>
<evidence type="ECO:0000313" key="1">
    <source>
        <dbReference type="EMBL" id="KAL0164522.1"/>
    </source>
</evidence>
<comment type="caution">
    <text evidence="1">The sequence shown here is derived from an EMBL/GenBank/DDBJ whole genome shotgun (WGS) entry which is preliminary data.</text>
</comment>
<keyword evidence="2" id="KW-1185">Reference proteome</keyword>
<sequence length="66" mass="7806">MRARHGICGKDQSPSRLDSFVKSLEEERNYYKQELERYRLLRGRTDKSPTPKEEAAGMERLELTFT</sequence>
<name>A0ABD0NRQ3_CIRMR</name>
<feature type="non-terminal residue" evidence="1">
    <location>
        <position position="66"/>
    </location>
</feature>
<reference evidence="1 2" key="1">
    <citation type="submission" date="2024-05" db="EMBL/GenBank/DDBJ databases">
        <title>Genome sequencing and assembly of Indian major carp, Cirrhinus mrigala (Hamilton, 1822).</title>
        <authorList>
            <person name="Mohindra V."/>
            <person name="Chowdhury L.M."/>
            <person name="Lal K."/>
            <person name="Jena J.K."/>
        </authorList>
    </citation>
    <scope>NUCLEOTIDE SEQUENCE [LARGE SCALE GENOMIC DNA]</scope>
    <source>
        <strain evidence="1">CM1030</strain>
        <tissue evidence="1">Blood</tissue>
    </source>
</reference>
<gene>
    <name evidence="1" type="ORF">M9458_040275</name>
</gene>
<organism evidence="1 2">
    <name type="scientific">Cirrhinus mrigala</name>
    <name type="common">Mrigala</name>
    <dbReference type="NCBI Taxonomy" id="683832"/>
    <lineage>
        <taxon>Eukaryota</taxon>
        <taxon>Metazoa</taxon>
        <taxon>Chordata</taxon>
        <taxon>Craniata</taxon>
        <taxon>Vertebrata</taxon>
        <taxon>Euteleostomi</taxon>
        <taxon>Actinopterygii</taxon>
        <taxon>Neopterygii</taxon>
        <taxon>Teleostei</taxon>
        <taxon>Ostariophysi</taxon>
        <taxon>Cypriniformes</taxon>
        <taxon>Cyprinidae</taxon>
        <taxon>Labeoninae</taxon>
        <taxon>Labeonini</taxon>
        <taxon>Cirrhinus</taxon>
    </lineage>
</organism>
<accession>A0ABD0NRQ3</accession>
<dbReference type="AlphaFoldDB" id="A0ABD0NRQ3"/>
<proteinExistence type="predicted"/>
<dbReference type="Proteomes" id="UP001529510">
    <property type="component" value="Unassembled WGS sequence"/>
</dbReference>